<dbReference type="Pfam" id="PF25023">
    <property type="entry name" value="TEN_YD-shell"/>
    <property type="match status" value="1"/>
</dbReference>
<dbReference type="Proteomes" id="UP001381174">
    <property type="component" value="Unassembled WGS sequence"/>
</dbReference>
<dbReference type="Gene3D" id="2.180.10.10">
    <property type="entry name" value="RHS repeat-associated core"/>
    <property type="match status" value="1"/>
</dbReference>
<organism evidence="4 5">
    <name type="scientific">Fulvimonas yonginensis</name>
    <dbReference type="NCBI Taxonomy" id="1495200"/>
    <lineage>
        <taxon>Bacteria</taxon>
        <taxon>Pseudomonadati</taxon>
        <taxon>Pseudomonadota</taxon>
        <taxon>Gammaproteobacteria</taxon>
        <taxon>Lysobacterales</taxon>
        <taxon>Rhodanobacteraceae</taxon>
        <taxon>Fulvimonas</taxon>
    </lineage>
</organism>
<dbReference type="PANTHER" id="PTHR32305:SF15">
    <property type="entry name" value="PROTEIN RHSA-RELATED"/>
    <property type="match status" value="1"/>
</dbReference>
<keyword evidence="1" id="KW-0677">Repeat</keyword>
<dbReference type="PANTHER" id="PTHR32305">
    <property type="match status" value="1"/>
</dbReference>
<dbReference type="InterPro" id="IPR022385">
    <property type="entry name" value="Rhs_assc_core"/>
</dbReference>
<keyword evidence="5" id="KW-1185">Reference proteome</keyword>
<evidence type="ECO:0000313" key="4">
    <source>
        <dbReference type="EMBL" id="MEI7038338.1"/>
    </source>
</evidence>
<feature type="domain" description="Teneurin-like YD-shell" evidence="3">
    <location>
        <begin position="26"/>
        <end position="122"/>
    </location>
</feature>
<evidence type="ECO:0000256" key="1">
    <source>
        <dbReference type="ARBA" id="ARBA00022737"/>
    </source>
</evidence>
<evidence type="ECO:0000313" key="5">
    <source>
        <dbReference type="Proteomes" id="UP001381174"/>
    </source>
</evidence>
<accession>A0ABU8JFI2</accession>
<gene>
    <name evidence="4" type="ORF">WAT24_16420</name>
</gene>
<evidence type="ECO:0000256" key="2">
    <source>
        <dbReference type="SAM" id="SignalP"/>
    </source>
</evidence>
<dbReference type="InterPro" id="IPR056823">
    <property type="entry name" value="TEN-like_YD-shell"/>
</dbReference>
<dbReference type="NCBIfam" id="TIGR03696">
    <property type="entry name" value="Rhs_assc_core"/>
    <property type="match status" value="1"/>
</dbReference>
<sequence>MKGHTFRALVAVTLWMLGHVAHASTVTYVYSDPQGTPLAEADASGNITATFDYRPYGAQALGSPQNGPGYTGHINDADSNLVYMQARYYDLNAGRFISCDPVKEKNSLPTINSYWYASDNPVNMIDPDGKDSLWVQDGTHTTIVIPVNFVGNDASKQNINAIISMAKQLEVLNRNYSVSIVSTNQPIQGQLNKMDLSPGYDFKHYPQAGEGVNDRGGNVGHINTSNNGWLRAALHDILHFAAFKDGYISAGKGDGRVVVGYLTGYSVDNIMANRQGNVISDREIEEARDYGDRRDSNRLCRPVGPHHEIQCQ</sequence>
<comment type="caution">
    <text evidence="4">The sequence shown here is derived from an EMBL/GenBank/DDBJ whole genome shotgun (WGS) entry which is preliminary data.</text>
</comment>
<protein>
    <submittedName>
        <fullName evidence="4">RHS repeat-associated core domain-containing protein</fullName>
    </submittedName>
</protein>
<proteinExistence type="predicted"/>
<name>A0ABU8JFI2_9GAMM</name>
<feature type="chain" id="PRO_5046473605" evidence="2">
    <location>
        <begin position="24"/>
        <end position="312"/>
    </location>
</feature>
<reference evidence="4 5" key="1">
    <citation type="journal article" date="2014" name="Int. J. Syst. Evol. Microbiol.">
        <title>Fulvimonas yonginensis sp. nov., isolated from greenhouse soil, and emended description of the genus Fulvimonas.</title>
        <authorList>
            <person name="Ahn J.H."/>
            <person name="Kim S.J."/>
            <person name="Weon H.Y."/>
            <person name="Hong S.B."/>
            <person name="Seok S.J."/>
            <person name="Kwon S.W."/>
        </authorList>
    </citation>
    <scope>NUCLEOTIDE SEQUENCE [LARGE SCALE GENOMIC DNA]</scope>
    <source>
        <strain evidence="4 5">KACC 16952</strain>
    </source>
</reference>
<dbReference type="InterPro" id="IPR050708">
    <property type="entry name" value="T6SS_VgrG/RHS"/>
</dbReference>
<feature type="signal peptide" evidence="2">
    <location>
        <begin position="1"/>
        <end position="23"/>
    </location>
</feature>
<keyword evidence="2" id="KW-0732">Signal</keyword>
<dbReference type="RefSeq" id="WP_336808978.1">
    <property type="nucleotide sequence ID" value="NZ_JBBBNY010000023.1"/>
</dbReference>
<evidence type="ECO:0000259" key="3">
    <source>
        <dbReference type="Pfam" id="PF25023"/>
    </source>
</evidence>
<dbReference type="EMBL" id="JBBBNY010000023">
    <property type="protein sequence ID" value="MEI7038338.1"/>
    <property type="molecule type" value="Genomic_DNA"/>
</dbReference>